<evidence type="ECO:0000256" key="1">
    <source>
        <dbReference type="SAM" id="MobiDB-lite"/>
    </source>
</evidence>
<dbReference type="RefSeq" id="WP_139582479.1">
    <property type="nucleotide sequence ID" value="NZ_VDFY01000077.1"/>
</dbReference>
<dbReference type="OrthoDB" id="4843807at2"/>
<feature type="compositionally biased region" description="Basic and acidic residues" evidence="1">
    <location>
        <begin position="11"/>
        <end position="20"/>
    </location>
</feature>
<dbReference type="Proteomes" id="UP000306145">
    <property type="component" value="Unassembled WGS sequence"/>
</dbReference>
<keyword evidence="3" id="KW-1185">Reference proteome</keyword>
<comment type="caution">
    <text evidence="2">The sequence shown here is derived from an EMBL/GenBank/DDBJ whole genome shotgun (WGS) entry which is preliminary data.</text>
</comment>
<organism evidence="2 3">
    <name type="scientific">Micromonospora orduensis</name>
    <dbReference type="NCBI Taxonomy" id="1420891"/>
    <lineage>
        <taxon>Bacteria</taxon>
        <taxon>Bacillati</taxon>
        <taxon>Actinomycetota</taxon>
        <taxon>Actinomycetes</taxon>
        <taxon>Micromonosporales</taxon>
        <taxon>Micromonosporaceae</taxon>
        <taxon>Micromonospora</taxon>
    </lineage>
</organism>
<reference evidence="2 3" key="1">
    <citation type="submission" date="2019-06" db="EMBL/GenBank/DDBJ databases">
        <title>Micromonospora ordensis sp. nov., isolated from deep marine sediment.</title>
        <authorList>
            <person name="Veyisoglu A."/>
            <person name="Carro L."/>
            <person name="Klenk H.-P."/>
            <person name="Sahin N."/>
        </authorList>
    </citation>
    <scope>NUCLEOTIDE SEQUENCE [LARGE SCALE GENOMIC DNA]</scope>
    <source>
        <strain evidence="2 3">S2509</strain>
    </source>
</reference>
<proteinExistence type="predicted"/>
<sequence>MSTEDPGTRGARGDDDRTVDLSDDFVVLPEQTSDDTDHGWGERADGNDDWLLSQRPPHWD</sequence>
<dbReference type="AlphaFoldDB" id="A0A5C4QZ18"/>
<dbReference type="EMBL" id="VDFY01000077">
    <property type="protein sequence ID" value="TNH31376.1"/>
    <property type="molecule type" value="Genomic_DNA"/>
</dbReference>
<evidence type="ECO:0000313" key="2">
    <source>
        <dbReference type="EMBL" id="TNH31376.1"/>
    </source>
</evidence>
<name>A0A5C4QZ18_9ACTN</name>
<protein>
    <submittedName>
        <fullName evidence="2">Uncharacterized protein</fullName>
    </submittedName>
</protein>
<feature type="compositionally biased region" description="Basic and acidic residues" evidence="1">
    <location>
        <begin position="35"/>
        <end position="46"/>
    </location>
</feature>
<feature type="region of interest" description="Disordered" evidence="1">
    <location>
        <begin position="1"/>
        <end position="60"/>
    </location>
</feature>
<accession>A0A5C4QZ18</accession>
<gene>
    <name evidence="2" type="ORF">FHG89_02695</name>
</gene>
<evidence type="ECO:0000313" key="3">
    <source>
        <dbReference type="Proteomes" id="UP000306145"/>
    </source>
</evidence>